<dbReference type="Proteomes" id="UP000469325">
    <property type="component" value="Unassembled WGS sequence"/>
</dbReference>
<protein>
    <submittedName>
        <fullName evidence="1">Zinc dependent phospholipase C family protein</fullName>
    </submittedName>
</protein>
<dbReference type="RefSeq" id="WP_154435096.1">
    <property type="nucleotide sequence ID" value="NZ_VUNC01000004.1"/>
</dbReference>
<evidence type="ECO:0000313" key="1">
    <source>
        <dbReference type="EMBL" id="MST72698.1"/>
    </source>
</evidence>
<gene>
    <name evidence="1" type="ORF">FYJ68_06215</name>
</gene>
<name>A0A6N7XN74_9ACTN</name>
<proteinExistence type="predicted"/>
<organism evidence="1 2">
    <name type="scientific">Olsenella porci</name>
    <dbReference type="NCBI Taxonomy" id="2652279"/>
    <lineage>
        <taxon>Bacteria</taxon>
        <taxon>Bacillati</taxon>
        <taxon>Actinomycetota</taxon>
        <taxon>Coriobacteriia</taxon>
        <taxon>Coriobacteriales</taxon>
        <taxon>Atopobiaceae</taxon>
        <taxon>Olsenella</taxon>
    </lineage>
</organism>
<keyword evidence="2" id="KW-1185">Reference proteome</keyword>
<dbReference type="AlphaFoldDB" id="A0A6N7XN74"/>
<sequence>MPSWNIHIAHVEATLRSVGDPSALGIGDQNAFLFGNFVPDINVGYMVKNPDRRIEYRVTHFADPGFMPEPHYWEFWERYALPSADANGRVSDATLGAWCHLVADNRYNHAVNALLLRRGLKPGEDTRIRKQGDFDLFGRTLRIGMTCEPTPNLVRQAAEFPQYAIDVRDARAAVEVANQIVRNNWVNHFDGDPVYRLLSSDFFSTVFDEVQNVIGEGLLAYARQGAVAPELRRERAHA</sequence>
<dbReference type="EMBL" id="VUNC01000004">
    <property type="protein sequence ID" value="MST72698.1"/>
    <property type="molecule type" value="Genomic_DNA"/>
</dbReference>
<reference evidence="1 2" key="1">
    <citation type="submission" date="2019-08" db="EMBL/GenBank/DDBJ databases">
        <title>In-depth cultivation of the pig gut microbiome towards novel bacterial diversity and tailored functional studies.</title>
        <authorList>
            <person name="Wylensek D."/>
            <person name="Hitch T.C.A."/>
            <person name="Clavel T."/>
        </authorList>
    </citation>
    <scope>NUCLEOTIDE SEQUENCE [LARGE SCALE GENOMIC DNA]</scope>
    <source>
        <strain evidence="1 2">CA-Schmier-601-WT-1</strain>
    </source>
</reference>
<comment type="caution">
    <text evidence="1">The sequence shown here is derived from an EMBL/GenBank/DDBJ whole genome shotgun (WGS) entry which is preliminary data.</text>
</comment>
<accession>A0A6N7XN74</accession>
<evidence type="ECO:0000313" key="2">
    <source>
        <dbReference type="Proteomes" id="UP000469325"/>
    </source>
</evidence>